<dbReference type="EMBL" id="VUAZ01000109">
    <property type="protein sequence ID" value="MPR03797.1"/>
    <property type="molecule type" value="Genomic_DNA"/>
</dbReference>
<dbReference type="Proteomes" id="UP000326112">
    <property type="component" value="Unassembled WGS sequence"/>
</dbReference>
<reference evidence="1 2" key="1">
    <citation type="journal article" date="2020" name="Int. J. Syst. Evol. Microbiol.">
        <title>Pseudomonas kitaguniensis sp. nov., a pathogen causing bacterial rot of Welsh onion in Japan.</title>
        <authorList>
            <person name="Sawada H."/>
            <person name="Fujikawa T."/>
            <person name="Nishiwaki Y."/>
            <person name="Horita H."/>
        </authorList>
    </citation>
    <scope>NUCLEOTIDE SEQUENCE [LARGE SCALE GENOMIC DNA]</scope>
    <source>
        <strain evidence="1 2">MAFF 212408</strain>
    </source>
</reference>
<feature type="non-terminal residue" evidence="1">
    <location>
        <position position="1"/>
    </location>
</feature>
<evidence type="ECO:0000313" key="1">
    <source>
        <dbReference type="EMBL" id="MPR03797.1"/>
    </source>
</evidence>
<evidence type="ECO:0000313" key="2">
    <source>
        <dbReference type="Proteomes" id="UP000326112"/>
    </source>
</evidence>
<proteinExistence type="predicted"/>
<sequence length="26" mass="2603">LATVEKGGELVALAAKGLVKTVNSFS</sequence>
<protein>
    <submittedName>
        <fullName evidence="1">Creatininase family protein</fullName>
    </submittedName>
</protein>
<accession>A0A5N7KNN4</accession>
<name>A0A5N7KNN4_9PSED</name>
<organism evidence="1 2">
    <name type="scientific">Pseudomonas kitaguniensis</name>
    <dbReference type="NCBI Taxonomy" id="2607908"/>
    <lineage>
        <taxon>Bacteria</taxon>
        <taxon>Pseudomonadati</taxon>
        <taxon>Pseudomonadota</taxon>
        <taxon>Gammaproteobacteria</taxon>
        <taxon>Pseudomonadales</taxon>
        <taxon>Pseudomonadaceae</taxon>
        <taxon>Pseudomonas</taxon>
    </lineage>
</organism>
<comment type="caution">
    <text evidence="1">The sequence shown here is derived from an EMBL/GenBank/DDBJ whole genome shotgun (WGS) entry which is preliminary data.</text>
</comment>
<keyword evidence="2" id="KW-1185">Reference proteome</keyword>
<gene>
    <name evidence="1" type="ORF">F0169_18015</name>
</gene>
<reference evidence="1 2" key="2">
    <citation type="journal article" date="2023" name="Plant Pathol.">
        <title>Dismantling and reorganizing Pseudomonas marginalis sensu#lato.</title>
        <authorList>
            <person name="Sawada H."/>
            <person name="Fujikawa T."/>
            <person name="Satou M."/>
        </authorList>
    </citation>
    <scope>NUCLEOTIDE SEQUENCE [LARGE SCALE GENOMIC DNA]</scope>
    <source>
        <strain evidence="1 2">MAFF 212408</strain>
    </source>
</reference>